<evidence type="ECO:0000256" key="2">
    <source>
        <dbReference type="SAM" id="Phobius"/>
    </source>
</evidence>
<accession>A0A7R8APF7</accession>
<gene>
    <name evidence="4" type="ORF">APUU_60132S</name>
</gene>
<evidence type="ECO:0000259" key="3">
    <source>
        <dbReference type="Pfam" id="PF24864"/>
    </source>
</evidence>
<dbReference type="Pfam" id="PF24864">
    <property type="entry name" value="DUF7730"/>
    <property type="match status" value="1"/>
</dbReference>
<feature type="transmembrane region" description="Helical" evidence="2">
    <location>
        <begin position="12"/>
        <end position="35"/>
    </location>
</feature>
<evidence type="ECO:0000313" key="4">
    <source>
        <dbReference type="EMBL" id="BCS27084.1"/>
    </source>
</evidence>
<keyword evidence="5" id="KW-1185">Reference proteome</keyword>
<dbReference type="PANTHER" id="PTHR38790">
    <property type="entry name" value="2EXR DOMAIN-CONTAINING PROTEIN-RELATED"/>
    <property type="match status" value="1"/>
</dbReference>
<evidence type="ECO:0000256" key="1">
    <source>
        <dbReference type="SAM" id="MobiDB-lite"/>
    </source>
</evidence>
<feature type="region of interest" description="Disordered" evidence="1">
    <location>
        <begin position="53"/>
        <end position="85"/>
    </location>
</feature>
<keyword evidence="2" id="KW-0812">Transmembrane</keyword>
<reference evidence="4" key="2">
    <citation type="submission" date="2021-02" db="EMBL/GenBank/DDBJ databases">
        <title>Aspergillus puulaauensis MK2 genome sequence.</title>
        <authorList>
            <person name="Futagami T."/>
            <person name="Mori K."/>
            <person name="Kadooka C."/>
            <person name="Tanaka T."/>
        </authorList>
    </citation>
    <scope>NUCLEOTIDE SEQUENCE</scope>
    <source>
        <strain evidence="4">MK2</strain>
    </source>
</reference>
<name>A0A7R8APF7_9EURO</name>
<dbReference type="InterPro" id="IPR056632">
    <property type="entry name" value="DUF7730"/>
</dbReference>
<keyword evidence="2" id="KW-0472">Membrane</keyword>
<dbReference type="GeneID" id="64977089"/>
<reference evidence="4" key="1">
    <citation type="submission" date="2021-01" db="EMBL/GenBank/DDBJ databases">
        <authorList>
            <consortium name="Aspergillus puulaauensis MK2 genome sequencing consortium"/>
            <person name="Kazuki M."/>
            <person name="Futagami T."/>
        </authorList>
    </citation>
    <scope>NUCLEOTIDE SEQUENCE</scope>
    <source>
        <strain evidence="4">MK2</strain>
    </source>
</reference>
<feature type="domain" description="DUF7730" evidence="3">
    <location>
        <begin position="91"/>
        <end position="276"/>
    </location>
</feature>
<organism evidence="4 5">
    <name type="scientific">Aspergillus puulaauensis</name>
    <dbReference type="NCBI Taxonomy" id="1220207"/>
    <lineage>
        <taxon>Eukaryota</taxon>
        <taxon>Fungi</taxon>
        <taxon>Dikarya</taxon>
        <taxon>Ascomycota</taxon>
        <taxon>Pezizomycotina</taxon>
        <taxon>Eurotiomycetes</taxon>
        <taxon>Eurotiomycetidae</taxon>
        <taxon>Eurotiales</taxon>
        <taxon>Aspergillaceae</taxon>
        <taxon>Aspergillus</taxon>
    </lineage>
</organism>
<dbReference type="Proteomes" id="UP000654913">
    <property type="component" value="Chromosome 6"/>
</dbReference>
<evidence type="ECO:0000313" key="5">
    <source>
        <dbReference type="Proteomes" id="UP000654913"/>
    </source>
</evidence>
<dbReference type="AlphaFoldDB" id="A0A7R8APF7"/>
<keyword evidence="2" id="KW-1133">Transmembrane helix</keyword>
<dbReference type="EMBL" id="AP024448">
    <property type="protein sequence ID" value="BCS27084.1"/>
    <property type="molecule type" value="Genomic_DNA"/>
</dbReference>
<proteinExistence type="predicted"/>
<sequence length="310" mass="35477">MERHTQGFPGGIAGIVLCGCYCIFASPWLAGKALIRDIRWNRKNKRRQKVWDGYKEERNPPASVWSDRRPLTPSLPAGEETPRARTIQAQPQSQSSLLRFPAEIREMVWMNVMTSPDPIVISRAGKRLYGVECTAGGEFDRRDSKNTLPYRFTGLLASCRQVYCETIDILYQKNTFHFRDAYAFNLLPRVVVPAKLSSITSLTISINVCEYDSTEAYWQDLNIWVWAGDVLEKMTGLQRLHASFSESLTCTNMRYGSDHLPPLLDVEGIPDFVVTLYDDPHYTEEEWRNSLYCDVPFRLVLRPRPGSDGL</sequence>
<protein>
    <recommendedName>
        <fullName evidence="3">DUF7730 domain-containing protein</fullName>
    </recommendedName>
</protein>
<dbReference type="KEGG" id="apuu:APUU_60132S"/>
<dbReference type="RefSeq" id="XP_041559278.1">
    <property type="nucleotide sequence ID" value="XM_041706943.1"/>
</dbReference>
<dbReference type="PROSITE" id="PS51257">
    <property type="entry name" value="PROKAR_LIPOPROTEIN"/>
    <property type="match status" value="1"/>
</dbReference>
<dbReference type="OrthoDB" id="4757095at2759"/>